<sequence length="293" mass="32121">MKLPRTIEPTFRQLIDVPLKVGESPVWDERTGDLWFVDIPAPAVFCLRHGGKLERFEMPAPVGCLGLCESEMIVVGLQTGVHLLDPANGRLELLCDPDEGRPDSRLNDGKIGPDGHFWVGTRDEAVPPTANARLYRVAPNGDVQRKIDQNMFTSNGLAWSPDGQRMYHSDSSGLLLQVFDFEPQTGEIRPARRLHDFKDGEGRPDGGATDSEGFYWSAGVQAGRLNRFSPDGEIVEIYTFPFKGPTMPCFGGPDLKTLFVTSLTTENDGTSVAGTVIAFEAPAPGVPVHRFAR</sequence>
<evidence type="ECO:0000256" key="2">
    <source>
        <dbReference type="PIRSR" id="PIRSR605511-1"/>
    </source>
</evidence>
<dbReference type="GO" id="GO:0004341">
    <property type="term" value="F:gluconolactonase activity"/>
    <property type="evidence" value="ECO:0007669"/>
    <property type="project" value="TreeGrafter"/>
</dbReference>
<dbReference type="InterPro" id="IPR011042">
    <property type="entry name" value="6-blade_b-propeller_TolB-like"/>
</dbReference>
<comment type="caution">
    <text evidence="5">The sequence shown here is derived from an EMBL/GenBank/DDBJ whole genome shotgun (WGS) entry which is preliminary data.</text>
</comment>
<feature type="binding site" evidence="3">
    <location>
        <position position="23"/>
    </location>
    <ligand>
        <name>a divalent metal cation</name>
        <dbReference type="ChEBI" id="CHEBI:60240"/>
    </ligand>
</feature>
<evidence type="ECO:0000313" key="5">
    <source>
        <dbReference type="EMBL" id="KIQ03636.1"/>
    </source>
</evidence>
<dbReference type="InterPro" id="IPR013658">
    <property type="entry name" value="SGL"/>
</dbReference>
<dbReference type="InterPro" id="IPR005511">
    <property type="entry name" value="SMP-30"/>
</dbReference>
<proteinExistence type="inferred from homology"/>
<protein>
    <submittedName>
        <fullName evidence="5">Calcium-binding protein</fullName>
    </submittedName>
</protein>
<dbReference type="SUPFAM" id="SSF63829">
    <property type="entry name" value="Calcium-dependent phosphotriesterase"/>
    <property type="match status" value="1"/>
</dbReference>
<dbReference type="EMBL" id="JXQV01000006">
    <property type="protein sequence ID" value="KIQ03636.1"/>
    <property type="molecule type" value="Genomic_DNA"/>
</dbReference>
<dbReference type="Pfam" id="PF08450">
    <property type="entry name" value="SGL"/>
    <property type="match status" value="1"/>
</dbReference>
<keyword evidence="3" id="KW-0862">Zinc</keyword>
<reference evidence="5 6" key="1">
    <citation type="submission" date="2014-12" db="EMBL/GenBank/DDBJ databases">
        <title>16Stimator: statistical estimation of ribosomal gene copy numbers from draft genome assemblies.</title>
        <authorList>
            <person name="Perisin M.A."/>
            <person name="Vetter M."/>
            <person name="Gilbert J.A."/>
            <person name="Bergelson J."/>
        </authorList>
    </citation>
    <scope>NUCLEOTIDE SEQUENCE [LARGE SCALE GENOMIC DNA]</scope>
    <source>
        <strain evidence="5 6">MEJ076</strain>
    </source>
</reference>
<evidence type="ECO:0000256" key="1">
    <source>
        <dbReference type="ARBA" id="ARBA00008853"/>
    </source>
</evidence>
<dbReference type="PRINTS" id="PR01790">
    <property type="entry name" value="SMP30FAMILY"/>
</dbReference>
<keyword evidence="3" id="KW-0479">Metal-binding</keyword>
<dbReference type="PANTHER" id="PTHR10907:SF47">
    <property type="entry name" value="REGUCALCIN"/>
    <property type="match status" value="1"/>
</dbReference>
<feature type="binding site" evidence="3">
    <location>
        <position position="155"/>
    </location>
    <ligand>
        <name>a divalent metal cation</name>
        <dbReference type="ChEBI" id="CHEBI:60240"/>
    </ligand>
</feature>
<accession>A0A0D0KUP3</accession>
<feature type="binding site" evidence="3">
    <location>
        <position position="107"/>
    </location>
    <ligand>
        <name>substrate</name>
    </ligand>
</feature>
<feature type="binding site" evidence="3">
    <location>
        <position position="205"/>
    </location>
    <ligand>
        <name>a divalent metal cation</name>
        <dbReference type="ChEBI" id="CHEBI:60240"/>
    </ligand>
</feature>
<feature type="domain" description="SMP-30/Gluconolactonase/LRE-like region" evidence="4">
    <location>
        <begin position="21"/>
        <end position="263"/>
    </location>
</feature>
<feature type="binding site" evidence="3">
    <location>
        <position position="105"/>
    </location>
    <ligand>
        <name>substrate</name>
    </ligand>
</feature>
<comment type="cofactor">
    <cofactor evidence="3">
        <name>Zn(2+)</name>
        <dbReference type="ChEBI" id="CHEBI:29105"/>
    </cofactor>
    <text evidence="3">Binds 1 divalent metal cation per subunit.</text>
</comment>
<evidence type="ECO:0000259" key="4">
    <source>
        <dbReference type="Pfam" id="PF08450"/>
    </source>
</evidence>
<dbReference type="Gene3D" id="2.120.10.30">
    <property type="entry name" value="TolB, C-terminal domain"/>
    <property type="match status" value="1"/>
</dbReference>
<dbReference type="PANTHER" id="PTHR10907">
    <property type="entry name" value="REGUCALCIN"/>
    <property type="match status" value="1"/>
</dbReference>
<evidence type="ECO:0000256" key="3">
    <source>
        <dbReference type="PIRSR" id="PIRSR605511-2"/>
    </source>
</evidence>
<organism evidence="5 6">
    <name type="scientific">Agrobacterium tumefaciens</name>
    <dbReference type="NCBI Taxonomy" id="358"/>
    <lineage>
        <taxon>Bacteria</taxon>
        <taxon>Pseudomonadati</taxon>
        <taxon>Pseudomonadota</taxon>
        <taxon>Alphaproteobacteria</taxon>
        <taxon>Hyphomicrobiales</taxon>
        <taxon>Rhizobiaceae</taxon>
        <taxon>Rhizobium/Agrobacterium group</taxon>
        <taxon>Agrobacterium</taxon>
        <taxon>Agrobacterium tumefaciens complex</taxon>
    </lineage>
</organism>
<dbReference type="Proteomes" id="UP000035017">
    <property type="component" value="Unassembled WGS sequence"/>
</dbReference>
<dbReference type="OrthoDB" id="2633250at2"/>
<feature type="active site" description="Proton donor/acceptor" evidence="2">
    <location>
        <position position="205"/>
    </location>
</feature>
<dbReference type="AlphaFoldDB" id="A0A0D0KUP3"/>
<gene>
    <name evidence="5" type="ORF">RU07_06305</name>
</gene>
<dbReference type="GO" id="GO:0019853">
    <property type="term" value="P:L-ascorbic acid biosynthetic process"/>
    <property type="evidence" value="ECO:0007669"/>
    <property type="project" value="TreeGrafter"/>
</dbReference>
<dbReference type="GO" id="GO:0005509">
    <property type="term" value="F:calcium ion binding"/>
    <property type="evidence" value="ECO:0007669"/>
    <property type="project" value="TreeGrafter"/>
</dbReference>
<evidence type="ECO:0000313" key="6">
    <source>
        <dbReference type="Proteomes" id="UP000035017"/>
    </source>
</evidence>
<comment type="similarity">
    <text evidence="1">Belongs to the SMP-30/CGR1 family.</text>
</comment>
<name>A0A0D0KUP3_AGRTU</name>